<gene>
    <name evidence="1" type="ORF">JI435_404340</name>
</gene>
<name>A0A7U2EV87_PHANO</name>
<dbReference type="AlphaFoldDB" id="A0A7U2EV87"/>
<sequence length="96" mass="11096">YENVMTRLYLTPIVLTRCVAYEKGDCICVAAIPHLEIFVTHARYTHTSYAVAALEPFEQENKHMQCWKWNATDRPYACRGYSRRGRCHDAKSAPSL</sequence>
<organism evidence="1 2">
    <name type="scientific">Phaeosphaeria nodorum (strain SN15 / ATCC MYA-4574 / FGSC 10173)</name>
    <name type="common">Glume blotch fungus</name>
    <name type="synonym">Parastagonospora nodorum</name>
    <dbReference type="NCBI Taxonomy" id="321614"/>
    <lineage>
        <taxon>Eukaryota</taxon>
        <taxon>Fungi</taxon>
        <taxon>Dikarya</taxon>
        <taxon>Ascomycota</taxon>
        <taxon>Pezizomycotina</taxon>
        <taxon>Dothideomycetes</taxon>
        <taxon>Pleosporomycetidae</taxon>
        <taxon>Pleosporales</taxon>
        <taxon>Pleosporineae</taxon>
        <taxon>Phaeosphaeriaceae</taxon>
        <taxon>Parastagonospora</taxon>
    </lineage>
</organism>
<dbReference type="VEuPathDB" id="FungiDB:JI435_404340"/>
<feature type="non-terminal residue" evidence="1">
    <location>
        <position position="1"/>
    </location>
</feature>
<reference evidence="2" key="1">
    <citation type="journal article" date="2021" name="BMC Genomics">
        <title>Chromosome-level genome assembly and manually-curated proteome of model necrotroph Parastagonospora nodorum Sn15 reveals a genome-wide trove of candidate effector homologs, and redundancy of virulence-related functions within an accessory chromosome.</title>
        <authorList>
            <person name="Bertazzoni S."/>
            <person name="Jones D.A.B."/>
            <person name="Phan H.T."/>
            <person name="Tan K.-C."/>
            <person name="Hane J.K."/>
        </authorList>
    </citation>
    <scope>NUCLEOTIDE SEQUENCE [LARGE SCALE GENOMIC DNA]</scope>
    <source>
        <strain evidence="2">SN15 / ATCC MYA-4574 / FGSC 10173)</strain>
    </source>
</reference>
<keyword evidence="2" id="KW-1185">Reference proteome</keyword>
<dbReference type="EMBL" id="CP069025">
    <property type="protein sequence ID" value="QRC93715.1"/>
    <property type="molecule type" value="Genomic_DNA"/>
</dbReference>
<proteinExistence type="predicted"/>
<accession>A0A7U2EV87</accession>
<evidence type="ECO:0000313" key="1">
    <source>
        <dbReference type="EMBL" id="QRC93715.1"/>
    </source>
</evidence>
<protein>
    <submittedName>
        <fullName evidence="1">Uncharacterized protein</fullName>
    </submittedName>
</protein>
<evidence type="ECO:0000313" key="2">
    <source>
        <dbReference type="Proteomes" id="UP000663193"/>
    </source>
</evidence>
<dbReference type="Proteomes" id="UP000663193">
    <property type="component" value="Chromosome 3"/>
</dbReference>